<keyword evidence="3" id="KW-1185">Reference proteome</keyword>
<dbReference type="EMBL" id="CP146069">
    <property type="protein sequence ID" value="WWR45956.1"/>
    <property type="molecule type" value="Genomic_DNA"/>
</dbReference>
<dbReference type="SUPFAM" id="SSF143422">
    <property type="entry name" value="Transposase IS200-like"/>
    <property type="match status" value="1"/>
</dbReference>
<organism evidence="2 3">
    <name type="scientific">Roseovarius phycicola</name>
    <dbReference type="NCBI Taxonomy" id="3080976"/>
    <lineage>
        <taxon>Bacteria</taxon>
        <taxon>Pseudomonadati</taxon>
        <taxon>Pseudomonadota</taxon>
        <taxon>Alphaproteobacteria</taxon>
        <taxon>Rhodobacterales</taxon>
        <taxon>Roseobacteraceae</taxon>
        <taxon>Roseovarius</taxon>
    </lineage>
</organism>
<dbReference type="InterPro" id="IPR002686">
    <property type="entry name" value="Transposase_17"/>
</dbReference>
<dbReference type="InterPro" id="IPR052715">
    <property type="entry name" value="RAYT_transposase"/>
</dbReference>
<dbReference type="PANTHER" id="PTHR36966:SF1">
    <property type="entry name" value="REP-ASSOCIATED TYROSINE TRANSPOSASE"/>
    <property type="match status" value="1"/>
</dbReference>
<dbReference type="Proteomes" id="UP001364156">
    <property type="component" value="Chromosome"/>
</dbReference>
<sequence length="186" mass="22000">MSFYRRLRVSGATVFFTVSLAQRGGWLLVDEVTRLRAAVRQTKTERPFHIDAWVVLPDHLHAVWTLPAGDADFSTRWGAIKARFTRNLREDGRVRFHPTNAKALGHGVGWNPTLPRSASKVRKGDAGIWQRRFWEHHIRDEADYWAHVRYCWLNPVKHGLVERPKYWPYSSVHRDRRFQKDMDWML</sequence>
<dbReference type="NCBIfam" id="NF047646">
    <property type="entry name" value="REP_Tyr_transpos"/>
    <property type="match status" value="1"/>
</dbReference>
<gene>
    <name evidence="2" type="ORF">RZ517_14400</name>
</gene>
<proteinExistence type="predicted"/>
<accession>A0ABZ2HDM1</accession>
<dbReference type="PANTHER" id="PTHR36966">
    <property type="entry name" value="REP-ASSOCIATED TYROSINE TRANSPOSASE"/>
    <property type="match status" value="1"/>
</dbReference>
<evidence type="ECO:0000259" key="1">
    <source>
        <dbReference type="SMART" id="SM01321"/>
    </source>
</evidence>
<protein>
    <submittedName>
        <fullName evidence="2">Transposase</fullName>
    </submittedName>
</protein>
<dbReference type="RefSeq" id="WP_338548859.1">
    <property type="nucleotide sequence ID" value="NZ_CP146069.1"/>
</dbReference>
<dbReference type="InterPro" id="IPR036515">
    <property type="entry name" value="Transposase_17_sf"/>
</dbReference>
<evidence type="ECO:0000313" key="2">
    <source>
        <dbReference type="EMBL" id="WWR45956.1"/>
    </source>
</evidence>
<name>A0ABZ2HDM1_9RHOB</name>
<dbReference type="SMART" id="SM01321">
    <property type="entry name" value="Y1_Tnp"/>
    <property type="match status" value="1"/>
</dbReference>
<reference evidence="2 3" key="1">
    <citation type="submission" date="2023-10" db="EMBL/GenBank/DDBJ databases">
        <title>Roseovarius strain S88 nov., isolated from a marine algae.</title>
        <authorList>
            <person name="Lee M.W."/>
            <person name="Lee J.K."/>
            <person name="Kim J.M."/>
            <person name="Choi D.G."/>
            <person name="Baek J.H."/>
            <person name="Bayburt H."/>
            <person name="Jung J.J."/>
            <person name="Han D.M."/>
            <person name="Jeon C.O."/>
        </authorList>
    </citation>
    <scope>NUCLEOTIDE SEQUENCE [LARGE SCALE GENOMIC DNA]</scope>
    <source>
        <strain evidence="2 3">S88</strain>
    </source>
</reference>
<feature type="domain" description="Transposase IS200-like" evidence="1">
    <location>
        <begin position="9"/>
        <end position="154"/>
    </location>
</feature>
<dbReference type="Gene3D" id="3.30.70.1290">
    <property type="entry name" value="Transposase IS200-like"/>
    <property type="match status" value="1"/>
</dbReference>
<evidence type="ECO:0000313" key="3">
    <source>
        <dbReference type="Proteomes" id="UP001364156"/>
    </source>
</evidence>